<dbReference type="CDD" id="cd09871">
    <property type="entry name" value="PIN_MtVapC28-VapC30-like"/>
    <property type="match status" value="1"/>
</dbReference>
<evidence type="ECO:0000259" key="1">
    <source>
        <dbReference type="Pfam" id="PF01850"/>
    </source>
</evidence>
<dbReference type="EMBL" id="JACXWY010000001">
    <property type="protein sequence ID" value="MBD3844512.1"/>
    <property type="molecule type" value="Genomic_DNA"/>
</dbReference>
<dbReference type="InterPro" id="IPR002716">
    <property type="entry name" value="PIN_dom"/>
</dbReference>
<dbReference type="InterPro" id="IPR029060">
    <property type="entry name" value="PIN-like_dom_sf"/>
</dbReference>
<name>A0A927HYN0_9HYPH</name>
<evidence type="ECO:0000313" key="3">
    <source>
        <dbReference type="Proteomes" id="UP000619295"/>
    </source>
</evidence>
<dbReference type="SUPFAM" id="SSF88723">
    <property type="entry name" value="PIN domain-like"/>
    <property type="match status" value="1"/>
</dbReference>
<organism evidence="2 3">
    <name type="scientific">Bosea spartocytisi</name>
    <dbReference type="NCBI Taxonomy" id="2773451"/>
    <lineage>
        <taxon>Bacteria</taxon>
        <taxon>Pseudomonadati</taxon>
        <taxon>Pseudomonadota</taxon>
        <taxon>Alphaproteobacteria</taxon>
        <taxon>Hyphomicrobiales</taxon>
        <taxon>Boseaceae</taxon>
        <taxon>Bosea</taxon>
    </lineage>
</organism>
<dbReference type="Gene3D" id="3.40.50.1010">
    <property type="entry name" value="5'-nuclease"/>
    <property type="match status" value="1"/>
</dbReference>
<accession>A0A927HYN0</accession>
<sequence length="128" mass="13991">MANLLEEAEAVAIREALFDENELVTSPLAMFEASTRLAAVKRFSIDDGYRVVQAFMEDANVRVAAIDAEVGRIAHRCAGLYHHATGHPARLNMGDCFAYASARAASLKLAYKGDDFIHTDIEGQRFGS</sequence>
<evidence type="ECO:0000313" key="2">
    <source>
        <dbReference type="EMBL" id="MBD3844512.1"/>
    </source>
</evidence>
<keyword evidence="3" id="KW-1185">Reference proteome</keyword>
<dbReference type="Pfam" id="PF01850">
    <property type="entry name" value="PIN"/>
    <property type="match status" value="1"/>
</dbReference>
<feature type="domain" description="PIN" evidence="1">
    <location>
        <begin position="6"/>
        <end position="120"/>
    </location>
</feature>
<reference evidence="2" key="1">
    <citation type="submission" date="2020-09" db="EMBL/GenBank/DDBJ databases">
        <title>Bosea spartocytisi sp. nov. a root nodule endophyte of Spartocytisus supranubius in the high mountain ecosystem fo the Teide National Park (Canary Islands, Spain).</title>
        <authorList>
            <person name="Pulido-Suarez L."/>
            <person name="Peix A."/>
            <person name="Igual J.M."/>
            <person name="Socas-Perez N."/>
            <person name="Velazquez E."/>
            <person name="Flores-Felix J.D."/>
            <person name="Leon-Barrios M."/>
        </authorList>
    </citation>
    <scope>NUCLEOTIDE SEQUENCE</scope>
    <source>
        <strain evidence="2">SSUT16</strain>
    </source>
</reference>
<protein>
    <submittedName>
        <fullName evidence="2">Type II toxin-antitoxin system VapC family toxin</fullName>
    </submittedName>
</protein>
<comment type="caution">
    <text evidence="2">The sequence shown here is derived from an EMBL/GenBank/DDBJ whole genome shotgun (WGS) entry which is preliminary data.</text>
</comment>
<dbReference type="AlphaFoldDB" id="A0A927HYN0"/>
<proteinExistence type="predicted"/>
<gene>
    <name evidence="2" type="ORF">IED13_02285</name>
</gene>
<dbReference type="Proteomes" id="UP000619295">
    <property type="component" value="Unassembled WGS sequence"/>
</dbReference>